<dbReference type="Pfam" id="PF00313">
    <property type="entry name" value="CSD"/>
    <property type="match status" value="1"/>
</dbReference>
<dbReference type="PROSITE" id="PS51857">
    <property type="entry name" value="CSD_2"/>
    <property type="match status" value="1"/>
</dbReference>
<reference evidence="6 7" key="1">
    <citation type="submission" date="2022-11" db="EMBL/GenBank/DDBJ databases">
        <title>Minimal conservation of predation-associated metabolite biosynthetic gene clusters underscores biosynthetic potential of Myxococcota including descriptions for ten novel species: Archangium lansinium sp. nov., Myxococcus landrumus sp. nov., Nannocystis bai.</title>
        <authorList>
            <person name="Ahearne A."/>
            <person name="Stevens C."/>
            <person name="Phillips K."/>
        </authorList>
    </citation>
    <scope>NUCLEOTIDE SEQUENCE [LARGE SCALE GENOMIC DNA]</scope>
    <source>
        <strain evidence="6 7">MIWBW</strain>
    </source>
</reference>
<evidence type="ECO:0000256" key="3">
    <source>
        <dbReference type="SAM" id="MobiDB-lite"/>
    </source>
</evidence>
<dbReference type="PANTHER" id="PTHR12962">
    <property type="entry name" value="CALCIUM-REGULATED HEAT STABLE PROTEIN CRHSP-24-RELATED"/>
    <property type="match status" value="1"/>
</dbReference>
<dbReference type="SUPFAM" id="SSF50249">
    <property type="entry name" value="Nucleic acid-binding proteins"/>
    <property type="match status" value="1"/>
</dbReference>
<sequence length="216" mass="24163">MKTRGVISRWNDDKGFGFIRSKAGGEEVFLHISAIGGGRRPRTGDQVLFVVGKDAQGRLRAEHASLDGLVIDEPDTRRKPSAQVIREQARPEEEGRPSRKPGAKLAIFLALCMLPAIGSIRLSLAGFPWPLLAYLVASPVTFALYWDDKRRATRGAWRTSEGTLHFFEAVGGWPGALFAQQVFRHKTRKVSFQVVFWTIVLLHQLFWARIALLSGR</sequence>
<dbReference type="InterPro" id="IPR010718">
    <property type="entry name" value="DUF1294"/>
</dbReference>
<evidence type="ECO:0000313" key="7">
    <source>
        <dbReference type="Proteomes" id="UP001207654"/>
    </source>
</evidence>
<evidence type="ECO:0000313" key="6">
    <source>
        <dbReference type="EMBL" id="MCY1075729.1"/>
    </source>
</evidence>
<feature type="compositionally biased region" description="Basic and acidic residues" evidence="3">
    <location>
        <begin position="87"/>
        <end position="97"/>
    </location>
</feature>
<gene>
    <name evidence="6" type="ORF">OV287_14730</name>
</gene>
<evidence type="ECO:0000256" key="4">
    <source>
        <dbReference type="SAM" id="Phobius"/>
    </source>
</evidence>
<keyword evidence="7" id="KW-1185">Reference proteome</keyword>
<dbReference type="PANTHER" id="PTHR12962:SF1">
    <property type="entry name" value="COLD SHOCK DOMAIN-CONTAINING PROTEIN CG9705"/>
    <property type="match status" value="1"/>
</dbReference>
<dbReference type="PROSITE" id="PS00352">
    <property type="entry name" value="CSD_1"/>
    <property type="match status" value="1"/>
</dbReference>
<feature type="domain" description="CSD" evidence="5">
    <location>
        <begin position="2"/>
        <end position="66"/>
    </location>
</feature>
<protein>
    <submittedName>
        <fullName evidence="6">DUF1294 domain-containing protein</fullName>
    </submittedName>
</protein>
<evidence type="ECO:0000256" key="2">
    <source>
        <dbReference type="RuleBase" id="RU000408"/>
    </source>
</evidence>
<comment type="caution">
    <text evidence="6">The sequence shown here is derived from an EMBL/GenBank/DDBJ whole genome shotgun (WGS) entry which is preliminary data.</text>
</comment>
<organism evidence="6 7">
    <name type="scientific">Archangium lansingense</name>
    <dbReference type="NCBI Taxonomy" id="2995310"/>
    <lineage>
        <taxon>Bacteria</taxon>
        <taxon>Pseudomonadati</taxon>
        <taxon>Myxococcota</taxon>
        <taxon>Myxococcia</taxon>
        <taxon>Myxococcales</taxon>
        <taxon>Cystobacterineae</taxon>
        <taxon>Archangiaceae</taxon>
        <taxon>Archangium</taxon>
    </lineage>
</organism>
<dbReference type="SMART" id="SM00357">
    <property type="entry name" value="CSP"/>
    <property type="match status" value="1"/>
</dbReference>
<dbReference type="InterPro" id="IPR011129">
    <property type="entry name" value="CSD"/>
</dbReference>
<dbReference type="Gene3D" id="2.40.50.140">
    <property type="entry name" value="Nucleic acid-binding proteins"/>
    <property type="match status" value="1"/>
</dbReference>
<evidence type="ECO:0000259" key="5">
    <source>
        <dbReference type="PROSITE" id="PS51857"/>
    </source>
</evidence>
<accession>A0ABT4A414</accession>
<proteinExistence type="predicted"/>
<dbReference type="InterPro" id="IPR012340">
    <property type="entry name" value="NA-bd_OB-fold"/>
</dbReference>
<dbReference type="InterPro" id="IPR019844">
    <property type="entry name" value="CSD_CS"/>
</dbReference>
<keyword evidence="4" id="KW-0472">Membrane</keyword>
<dbReference type="InterPro" id="IPR002059">
    <property type="entry name" value="CSP_DNA-bd"/>
</dbReference>
<keyword evidence="4" id="KW-1133">Transmembrane helix</keyword>
<feature type="transmembrane region" description="Helical" evidence="4">
    <location>
        <begin position="194"/>
        <end position="212"/>
    </location>
</feature>
<dbReference type="Pfam" id="PF06961">
    <property type="entry name" value="DUF1294"/>
    <property type="match status" value="1"/>
</dbReference>
<dbReference type="InterPro" id="IPR052069">
    <property type="entry name" value="Ca-reg_mRNA-binding_domain"/>
</dbReference>
<keyword evidence="1" id="KW-0597">Phosphoprotein</keyword>
<dbReference type="CDD" id="cd04458">
    <property type="entry name" value="CSP_CDS"/>
    <property type="match status" value="1"/>
</dbReference>
<keyword evidence="4" id="KW-0812">Transmembrane</keyword>
<feature type="transmembrane region" description="Helical" evidence="4">
    <location>
        <begin position="129"/>
        <end position="146"/>
    </location>
</feature>
<dbReference type="Proteomes" id="UP001207654">
    <property type="component" value="Unassembled WGS sequence"/>
</dbReference>
<feature type="region of interest" description="Disordered" evidence="3">
    <location>
        <begin position="78"/>
        <end position="99"/>
    </location>
</feature>
<name>A0ABT4A414_9BACT</name>
<evidence type="ECO:0000256" key="1">
    <source>
        <dbReference type="ARBA" id="ARBA00022553"/>
    </source>
</evidence>
<comment type="subcellular location">
    <subcellularLocation>
        <location evidence="2">Cytoplasm</location>
    </subcellularLocation>
</comment>
<dbReference type="RefSeq" id="WP_267534645.1">
    <property type="nucleotide sequence ID" value="NZ_JAPNKA010000001.1"/>
</dbReference>
<feature type="transmembrane region" description="Helical" evidence="4">
    <location>
        <begin position="105"/>
        <end position="123"/>
    </location>
</feature>
<dbReference type="EMBL" id="JAPNKA010000001">
    <property type="protein sequence ID" value="MCY1075729.1"/>
    <property type="molecule type" value="Genomic_DNA"/>
</dbReference>